<dbReference type="Proteomes" id="UP001519309">
    <property type="component" value="Unassembled WGS sequence"/>
</dbReference>
<name>A0ABS4LT94_9ACTN</name>
<sequence length="286" mass="31868">MVREADAGSYLYWSERRVDEIASDNGVTWDSQLSWTLKAAPQGVGAEVGNRERAGLTRREKARKIERAIGDQAVSAFSSPPPARFAKGVGQVHIARFIGGPERDKGAVLHVRTSSIQGRQVDLVLFGSLDSFPGHPFRPSDAPAAGWFSSAWYAIAELLESRGTRNTSQWDDPESLSVEALHMALNQGSEHPGTDHEEPWTRGLTLAHAHDCEWFAQIYTDVELTQSRWDFRDNRRGADRILIGAPVWVRTASPDSVTRYAELRRAAGRRPRRLLSLRGSRRRSAS</sequence>
<organism evidence="1 2">
    <name type="scientific">Streptomyces griseochromogenes</name>
    <dbReference type="NCBI Taxonomy" id="68214"/>
    <lineage>
        <taxon>Bacteria</taxon>
        <taxon>Bacillati</taxon>
        <taxon>Actinomycetota</taxon>
        <taxon>Actinomycetes</taxon>
        <taxon>Kitasatosporales</taxon>
        <taxon>Streptomycetaceae</taxon>
        <taxon>Streptomyces</taxon>
    </lineage>
</organism>
<evidence type="ECO:0000313" key="2">
    <source>
        <dbReference type="Proteomes" id="UP001519309"/>
    </source>
</evidence>
<protein>
    <submittedName>
        <fullName evidence="1">Uncharacterized protein</fullName>
    </submittedName>
</protein>
<evidence type="ECO:0000313" key="1">
    <source>
        <dbReference type="EMBL" id="MBP2050447.1"/>
    </source>
</evidence>
<proteinExistence type="predicted"/>
<reference evidence="1 2" key="1">
    <citation type="submission" date="2021-03" db="EMBL/GenBank/DDBJ databases">
        <title>Genomic Encyclopedia of Type Strains, Phase IV (KMG-IV): sequencing the most valuable type-strain genomes for metagenomic binning, comparative biology and taxonomic classification.</title>
        <authorList>
            <person name="Goeker M."/>
        </authorList>
    </citation>
    <scope>NUCLEOTIDE SEQUENCE [LARGE SCALE GENOMIC DNA]</scope>
    <source>
        <strain evidence="1 2">DSM 40499</strain>
    </source>
</reference>
<gene>
    <name evidence="1" type="ORF">J2Z21_003386</name>
</gene>
<accession>A0ABS4LT94</accession>
<dbReference type="InterPro" id="IPR054284">
    <property type="entry name" value="DUF7019"/>
</dbReference>
<dbReference type="Pfam" id="PF22880">
    <property type="entry name" value="DUF7019"/>
    <property type="match status" value="1"/>
</dbReference>
<keyword evidence="2" id="KW-1185">Reference proteome</keyword>
<comment type="caution">
    <text evidence="1">The sequence shown here is derived from an EMBL/GenBank/DDBJ whole genome shotgun (WGS) entry which is preliminary data.</text>
</comment>
<dbReference type="EMBL" id="JAGGLP010000006">
    <property type="protein sequence ID" value="MBP2050447.1"/>
    <property type="molecule type" value="Genomic_DNA"/>
</dbReference>
<dbReference type="RefSeq" id="WP_418361212.1">
    <property type="nucleotide sequence ID" value="NZ_CP016279.1"/>
</dbReference>